<protein>
    <submittedName>
        <fullName evidence="9">Tubulin beta 8 class VIII</fullName>
    </submittedName>
</protein>
<evidence type="ECO:0000256" key="4">
    <source>
        <dbReference type="ARBA" id="ARBA00022701"/>
    </source>
</evidence>
<dbReference type="PRINTS" id="PR01163">
    <property type="entry name" value="BETATUBULIN"/>
</dbReference>
<reference evidence="9" key="4">
    <citation type="submission" date="2025-08" db="UniProtKB">
        <authorList>
            <consortium name="Ensembl"/>
        </authorList>
    </citation>
    <scope>IDENTIFICATION</scope>
</reference>
<evidence type="ECO:0000313" key="9">
    <source>
        <dbReference type="Ensembl" id="ENSP00000454878.1"/>
    </source>
</evidence>
<dbReference type="InterPro" id="IPR003008">
    <property type="entry name" value="Tubulin_FtsZ_GTPase"/>
</dbReference>
<evidence type="ECO:0000256" key="2">
    <source>
        <dbReference type="ARBA" id="ARBA00009636"/>
    </source>
</evidence>
<sequence>MREIVLTQIGQCGNQIGAKFWEVISDEHAIDSAGTYHGDSHLQLERINVYYNEASGGRYVPRAVLVDLEPGTMDSVRSGPFGQVFRPDNFIFVTGCAVLQVSVGPETTGPRDTTPKARS</sequence>
<dbReference type="Bgee" id="ENSG00000261456">
    <property type="expression patterns" value="Expressed in primordial germ cell in gonad and 84 other cell types or tissues"/>
</dbReference>
<evidence type="ECO:0000256" key="7">
    <source>
        <dbReference type="ARBA" id="ARBA00023212"/>
    </source>
</evidence>
<dbReference type="Proteomes" id="UP000005640">
    <property type="component" value="Chromosome 10"/>
</dbReference>
<dbReference type="GO" id="GO:0005874">
    <property type="term" value="C:microtubule"/>
    <property type="evidence" value="ECO:0007669"/>
    <property type="project" value="UniProtKB-KW"/>
</dbReference>
<dbReference type="PANTHER" id="PTHR36527">
    <property type="entry name" value="OS01G0282866 PROTEIN"/>
    <property type="match status" value="1"/>
</dbReference>
<dbReference type="SUPFAM" id="SSF52490">
    <property type="entry name" value="Tubulin nucleotide-binding domain-like"/>
    <property type="match status" value="1"/>
</dbReference>
<reference evidence="9 10" key="3">
    <citation type="journal article" date="2004" name="Nature">
        <title>Finishing the euchromatic sequence of the human genome.</title>
        <authorList>
            <consortium name="International Human Genome Sequencing Consortium"/>
        </authorList>
    </citation>
    <scope>NUCLEOTIDE SEQUENCE [LARGE SCALE GENOMIC DNA]</scope>
</reference>
<keyword evidence="4" id="KW-0493">Microtubule</keyword>
<feature type="domain" description="Tubulin/FtsZ GTPase" evidence="8">
    <location>
        <begin position="3"/>
        <end position="94"/>
    </location>
</feature>
<dbReference type="EMBL" id="AL713922">
    <property type="status" value="NOT_ANNOTATED_CDS"/>
    <property type="molecule type" value="Genomic_DNA"/>
</dbReference>
<keyword evidence="6" id="KW-0342">GTP-binding</keyword>
<dbReference type="HOGENOM" id="CLU_015718_4_4_1"/>
<dbReference type="PRINTS" id="PR01161">
    <property type="entry name" value="TUBULIN"/>
</dbReference>
<dbReference type="OpenTargets" id="ENSG00000261456"/>
<dbReference type="GO" id="GO:0005525">
    <property type="term" value="F:GTP binding"/>
    <property type="evidence" value="ECO:0007669"/>
    <property type="project" value="UniProtKB-KW"/>
</dbReference>
<keyword evidence="3" id="KW-0963">Cytoplasm</keyword>
<dbReference type="FunFam" id="3.40.50.1440:FF:000018">
    <property type="entry name" value="Tubulin beta chain, putative"/>
    <property type="match status" value="1"/>
</dbReference>
<dbReference type="PROSITE" id="PS00228">
    <property type="entry name" value="TUBULIN_B_AUTOREG"/>
    <property type="match status" value="1"/>
</dbReference>
<reference evidence="9" key="2">
    <citation type="journal article" date="2004" name="Nature">
        <title>The DNA sequence and comparative analysis of human chromosome 10.</title>
        <authorList>
            <person name="Deloukas P."/>
            <person name="Earthrowl M.E."/>
            <person name="Grafham D.V."/>
            <person name="Rubenfield M."/>
            <person name="French L."/>
            <person name="Steward C.A."/>
            <person name="Sims S.K."/>
            <person name="Jones M.C."/>
            <person name="Searle S."/>
            <person name="Scott C."/>
            <person name="Howe K."/>
            <person name="Hunt S.E."/>
            <person name="Andrews T.D."/>
            <person name="Gilbert J.G."/>
            <person name="Swarbreck D."/>
            <person name="Ashurst J.L."/>
            <person name="Taylor A."/>
            <person name="Battles J."/>
            <person name="Bird C.P."/>
            <person name="Ainscough R."/>
            <person name="Almeida J.P."/>
            <person name="Ashwell R.I."/>
            <person name="Ambrose K.D."/>
            <person name="Babbage A.K."/>
            <person name="Bagguley C.L."/>
            <person name="Bailey J."/>
            <person name="Banerjee R."/>
            <person name="Bates K."/>
            <person name="Beasley H."/>
            <person name="Bray-Allen S."/>
            <person name="Brown A.J."/>
            <person name="Brown J.Y."/>
            <person name="Burford D.C."/>
            <person name="Burrill W."/>
            <person name="Burton J."/>
            <person name="Cahill P."/>
            <person name="Camire D."/>
            <person name="Carter N.P."/>
            <person name="Chapman J.C."/>
            <person name="Clark S.Y."/>
            <person name="Clarke G."/>
            <person name="Clee C.M."/>
            <person name="Clegg S."/>
            <person name="Corby N."/>
            <person name="Coulson A."/>
            <person name="Dhami P."/>
            <person name="Dutta I."/>
            <person name="Dunn M."/>
            <person name="Faulkner L."/>
            <person name="Frankish A."/>
            <person name="Frankland J.A."/>
            <person name="Garner P."/>
            <person name="Garnett J."/>
            <person name="Gribble S."/>
            <person name="Griffiths C."/>
            <person name="Grocock R."/>
            <person name="Gustafson E."/>
            <person name="Hammond S."/>
            <person name="Harley J.L."/>
            <person name="Hart E."/>
            <person name="Heath P.D."/>
            <person name="Ho T.P."/>
            <person name="Hopkins B."/>
            <person name="Horne J."/>
            <person name="Howden P.J."/>
            <person name="Huckle E."/>
            <person name="Hynds C."/>
            <person name="Johnson C."/>
            <person name="Johnson D."/>
            <person name="Kana A."/>
            <person name="Kay M."/>
            <person name="Kimberley A.M."/>
            <person name="Kershaw J.K."/>
            <person name="Kokkinaki M."/>
            <person name="Laird G.K."/>
            <person name="Lawlor S."/>
            <person name="Lee H.M."/>
            <person name="Leongamornlert D.A."/>
            <person name="Laird G."/>
            <person name="Lloyd C."/>
            <person name="Lloyd D.M."/>
            <person name="Loveland J."/>
            <person name="Lovell J."/>
            <person name="McLaren S."/>
            <person name="McLay K.E."/>
            <person name="McMurray A."/>
            <person name="Mashreghi-Mohammadi M."/>
            <person name="Matthews L."/>
            <person name="Milne S."/>
            <person name="Nickerson T."/>
            <person name="Nguyen M."/>
            <person name="Overton-Larty E."/>
            <person name="Palmer S.A."/>
            <person name="Pearce A.V."/>
            <person name="Peck A.I."/>
            <person name="Pelan S."/>
            <person name="Phillimore B."/>
            <person name="Porter K."/>
            <person name="Rice C.M."/>
            <person name="Rogosin A."/>
            <person name="Ross M.T."/>
            <person name="Sarafidou T."/>
            <person name="Sehra H.K."/>
            <person name="Shownkeen R."/>
            <person name="Skuce C.D."/>
            <person name="Smith M."/>
            <person name="Standring L."/>
            <person name="Sycamore N."/>
            <person name="Tester J."/>
            <person name="Thorpe A."/>
            <person name="Torcasso W."/>
            <person name="Tracey A."/>
            <person name="Tromans A."/>
            <person name="Tsolas J."/>
            <person name="Wall M."/>
            <person name="Walsh J."/>
            <person name="Wang H."/>
            <person name="Weinstock K."/>
            <person name="West A.P."/>
            <person name="Willey D.L."/>
            <person name="Whitehead S.L."/>
            <person name="Wilming L."/>
            <person name="Wray P.W."/>
            <person name="Young L."/>
            <person name="Chen Y."/>
            <person name="Lovering R.C."/>
            <person name="Moschonas N.K."/>
            <person name="Siebert R."/>
            <person name="Fechtel K."/>
            <person name="Bentley D."/>
            <person name="Durbin R."/>
            <person name="Hubbard T."/>
            <person name="Doucette-Stamm L."/>
            <person name="Beck S."/>
            <person name="Smith D.R."/>
            <person name="Rogers J."/>
        </authorList>
    </citation>
    <scope>NUCLEOTIDE SEQUENCE [LARGE SCALE GENOMIC DNA]</scope>
</reference>
<comment type="similarity">
    <text evidence="2">Belongs to the tubulin family.</text>
</comment>
<proteinExistence type="evidence at protein level"/>
<dbReference type="MassIVE" id="A0A075B724"/>
<evidence type="ECO:0000259" key="8">
    <source>
        <dbReference type="Pfam" id="PF00091"/>
    </source>
</evidence>
<keyword evidence="5" id="KW-0547">Nucleotide-binding</keyword>
<keyword evidence="7" id="KW-0206">Cytoskeleton</keyword>
<gene>
    <name evidence="9" type="primary">TUBB8</name>
</gene>
<dbReference type="Ensembl" id="ENST00000561967.1">
    <property type="protein sequence ID" value="ENSP00000454878.1"/>
    <property type="gene ID" value="ENSG00000261456.6"/>
</dbReference>
<dbReference type="Pfam" id="PF00091">
    <property type="entry name" value="Tubulin"/>
    <property type="match status" value="1"/>
</dbReference>
<keyword evidence="11 12" id="KW-1267">Proteomics identification</keyword>
<dbReference type="InterPro" id="IPR000217">
    <property type="entry name" value="Tubulin"/>
</dbReference>
<dbReference type="GO" id="GO:0045171">
    <property type="term" value="C:intercellular bridge"/>
    <property type="evidence" value="ECO:0007669"/>
    <property type="project" value="UniProtKB-ARBA"/>
</dbReference>
<dbReference type="GO" id="GO:0005200">
    <property type="term" value="F:structural constituent of cytoskeleton"/>
    <property type="evidence" value="ECO:0007669"/>
    <property type="project" value="InterPro"/>
</dbReference>
<evidence type="ECO:0000313" key="10">
    <source>
        <dbReference type="Proteomes" id="UP000005640"/>
    </source>
</evidence>
<dbReference type="GO" id="GO:0072686">
    <property type="term" value="C:mitotic spindle"/>
    <property type="evidence" value="ECO:0007669"/>
    <property type="project" value="UniProtKB-ARBA"/>
</dbReference>
<evidence type="ECO:0000256" key="3">
    <source>
        <dbReference type="ARBA" id="ARBA00022490"/>
    </source>
</evidence>
<dbReference type="HGNC" id="HGNC:20773">
    <property type="gene designation" value="TUBB8"/>
</dbReference>
<evidence type="ECO:0000256" key="6">
    <source>
        <dbReference type="ARBA" id="ARBA00023134"/>
    </source>
</evidence>
<keyword evidence="10" id="KW-1185">Reference proteome</keyword>
<dbReference type="SMR" id="A0A075B724"/>
<evidence type="ECO:0000256" key="1">
    <source>
        <dbReference type="ARBA" id="ARBA00004245"/>
    </source>
</evidence>
<dbReference type="UCSC" id="uc057rdc.1">
    <property type="organism name" value="human"/>
</dbReference>
<organism evidence="9 10">
    <name type="scientific">Homo sapiens</name>
    <name type="common">Human</name>
    <dbReference type="NCBI Taxonomy" id="9606"/>
    <lineage>
        <taxon>Eukaryota</taxon>
        <taxon>Metazoa</taxon>
        <taxon>Chordata</taxon>
        <taxon>Craniata</taxon>
        <taxon>Vertebrata</taxon>
        <taxon>Euteleostomi</taxon>
        <taxon>Mammalia</taxon>
        <taxon>Eutheria</taxon>
        <taxon>Euarchontoglires</taxon>
        <taxon>Primates</taxon>
        <taxon>Haplorrhini</taxon>
        <taxon>Catarrhini</taxon>
        <taxon>Hominidae</taxon>
        <taxon>Homo</taxon>
    </lineage>
</organism>
<comment type="subcellular location">
    <subcellularLocation>
        <location evidence="1">Cytoplasm</location>
        <location evidence="1">Cytoskeleton</location>
    </subcellularLocation>
</comment>
<name>A0A075B724_HUMAN</name>
<dbReference type="Antibodypedia" id="59334">
    <property type="antibodies" value="99 antibodies from 21 providers"/>
</dbReference>
<dbReference type="ExpressionAtlas" id="A0A075B724">
    <property type="expression patterns" value="baseline and differential"/>
</dbReference>
<dbReference type="OrthoDB" id="1662883at2759"/>
<dbReference type="InterPro" id="IPR002453">
    <property type="entry name" value="Beta_tubulin"/>
</dbReference>
<evidence type="ECO:0007829" key="11">
    <source>
        <dbReference type="PeptideAtlas" id="A0A075B724"/>
    </source>
</evidence>
<dbReference type="VEuPathDB" id="HostDB:ENSG00000261456"/>
<evidence type="ECO:0007829" key="12">
    <source>
        <dbReference type="ProteomicsDB" id="A0A075B724"/>
    </source>
</evidence>
<dbReference type="GO" id="GO:0003924">
    <property type="term" value="F:GTPase activity"/>
    <property type="evidence" value="ECO:0007669"/>
    <property type="project" value="InterPro"/>
</dbReference>
<dbReference type="GeneTree" id="ENSGT00940000161436"/>
<dbReference type="GO" id="GO:0007017">
    <property type="term" value="P:microtubule-based process"/>
    <property type="evidence" value="ECO:0007669"/>
    <property type="project" value="InterPro"/>
</dbReference>
<dbReference type="InterPro" id="IPR036525">
    <property type="entry name" value="Tubulin/FtsZ_GTPase_sf"/>
</dbReference>
<accession>A0A075B724</accession>
<reference evidence="9 10" key="1">
    <citation type="journal article" date="2001" name="Nature">
        <title>Initial sequencing and analysis of the human genome.</title>
        <authorList>
            <consortium name="International Human Genome Sequencing Consortium"/>
            <person name="Lander E.S."/>
            <person name="Linton L.M."/>
            <person name="Birren B."/>
            <person name="Nusbaum C."/>
            <person name="Zody M.C."/>
            <person name="Baldwin J."/>
            <person name="Devon K."/>
            <person name="Dewar K."/>
            <person name="Doyle M."/>
            <person name="FitzHugh W."/>
            <person name="Funke R."/>
            <person name="Gage D."/>
            <person name="Harris K."/>
            <person name="Heaford A."/>
            <person name="Howland J."/>
            <person name="Kann L."/>
            <person name="Lehoczky J."/>
            <person name="LeVine R."/>
            <person name="McEwan P."/>
            <person name="McKernan K."/>
            <person name="Meldrim J."/>
            <person name="Mesirov J.P."/>
            <person name="Miranda C."/>
            <person name="Morris W."/>
            <person name="Naylor J."/>
            <person name="Raymond C."/>
            <person name="Rosetti M."/>
            <person name="Santos R."/>
            <person name="Sheridan A."/>
            <person name="Sougnez C."/>
            <person name="Stange-Thomann N."/>
            <person name="Stojanovic N."/>
            <person name="Subramanian A."/>
            <person name="Wyman D."/>
            <person name="Rogers J."/>
            <person name="Sulston J."/>
            <person name="Ainscough R."/>
            <person name="Beck S."/>
            <person name="Bentley D."/>
            <person name="Burton J."/>
            <person name="Clee C."/>
            <person name="Carter N."/>
            <person name="Coulson A."/>
            <person name="Deadman R."/>
            <person name="Deloukas P."/>
            <person name="Dunham A."/>
            <person name="Dunham I."/>
            <person name="Durbin R."/>
            <person name="French L."/>
            <person name="Grafham D."/>
            <person name="Gregory S."/>
            <person name="Hubbard T."/>
            <person name="Humphray S."/>
            <person name="Hunt A."/>
            <person name="Jones M."/>
            <person name="Lloyd C."/>
            <person name="McMurray A."/>
            <person name="Matthews L."/>
            <person name="Mercer S."/>
            <person name="Milne S."/>
            <person name="Mullikin J.C."/>
            <person name="Mungall A."/>
            <person name="Plumb R."/>
            <person name="Ross M."/>
            <person name="Shownkeen R."/>
            <person name="Sims S."/>
            <person name="Waterston R.H."/>
            <person name="Wilson R.K."/>
            <person name="Hillier L.W."/>
            <person name="McPherson J.D."/>
            <person name="Marra M.A."/>
            <person name="Mardis E.R."/>
            <person name="Fulton L.A."/>
            <person name="Chinwalla A.T."/>
            <person name="Pepin K.H."/>
            <person name="Gish W.R."/>
            <person name="Chissoe S.L."/>
            <person name="Wendl M.C."/>
            <person name="Delehaunty K.D."/>
            <person name="Miner T.L."/>
            <person name="Delehaunty A."/>
            <person name="Kramer J.B."/>
            <person name="Cook L.L."/>
            <person name="Fulton R.S."/>
            <person name="Johnson D.L."/>
            <person name="Minx P.J."/>
            <person name="Clifton S.W."/>
            <person name="Hawkins T."/>
            <person name="Branscomb E."/>
            <person name="Predki P."/>
            <person name="Richardson P."/>
            <person name="Wenning S."/>
            <person name="Slezak T."/>
            <person name="Doggett N."/>
            <person name="Cheng J.F."/>
            <person name="Olsen A."/>
            <person name="Lucas S."/>
            <person name="Elkin C."/>
            <person name="Uberbacher E."/>
            <person name="Frazier M."/>
            <person name="Gibbs R.A."/>
            <person name="Muzny D.M."/>
            <person name="Scherer S.E."/>
            <person name="Bouck J.B."/>
            <person name="Sodergren E.J."/>
            <person name="Worley K.C."/>
            <person name="Rives C.M."/>
            <person name="Gorrell J.H."/>
            <person name="Metzker M.L."/>
            <person name="Naylor S.L."/>
            <person name="Kucherlapati R.S."/>
            <person name="Nelson D.L."/>
            <person name="Weinstock G.M."/>
            <person name="Sakaki Y."/>
            <person name="Fujiyama A."/>
            <person name="Hattori M."/>
            <person name="Yada T."/>
            <person name="Toyoda A."/>
            <person name="Itoh T."/>
            <person name="Kawagoe C."/>
            <person name="Watanabe H."/>
            <person name="Totoki Y."/>
            <person name="Taylor T."/>
            <person name="Weissenbach J."/>
            <person name="Heilig R."/>
            <person name="Saurin W."/>
            <person name="Artiguenave F."/>
            <person name="Brottier P."/>
            <person name="Bruls T."/>
            <person name="Pelletier E."/>
            <person name="Robert C."/>
            <person name="Wincker P."/>
            <person name="Smith D.R."/>
            <person name="Doucette-Stamm L."/>
            <person name="Rubenfield M."/>
            <person name="Weinstock K."/>
            <person name="Lee H.M."/>
            <person name="Dubois J."/>
            <person name="Rosenthal A."/>
            <person name="Platzer M."/>
            <person name="Nyakatura G."/>
            <person name="Taudien S."/>
            <person name="Rump A."/>
            <person name="Yang H."/>
            <person name="Yu J."/>
            <person name="Wang J."/>
            <person name="Huang G."/>
            <person name="Gu J."/>
            <person name="Hood L."/>
            <person name="Rowen L."/>
            <person name="Madan A."/>
            <person name="Qin S."/>
            <person name="Davis R.W."/>
            <person name="Federspiel N.A."/>
            <person name="Abola A.P."/>
            <person name="Proctor M.J."/>
            <person name="Myers R.M."/>
            <person name="Schmutz J."/>
            <person name="Dickson M."/>
            <person name="Grimwood J."/>
            <person name="Cox D.R."/>
            <person name="Olson M.V."/>
            <person name="Kaul R."/>
            <person name="Raymond C."/>
            <person name="Shimizu N."/>
            <person name="Kawasaki K."/>
            <person name="Minoshima S."/>
            <person name="Evans G.A."/>
            <person name="Athanasiou M."/>
            <person name="Schultz R."/>
            <person name="Roe B.A."/>
            <person name="Chen F."/>
            <person name="Pan H."/>
            <person name="Ramser J."/>
            <person name="Lehrach H."/>
            <person name="Reinhardt R."/>
            <person name="McCombie W.R."/>
            <person name="de la Bastide M."/>
            <person name="Dedhia N."/>
            <person name="Blocker H."/>
            <person name="Hornischer K."/>
            <person name="Nordsiek G."/>
            <person name="Agarwala R."/>
            <person name="Aravind L."/>
            <person name="Bailey J.A."/>
            <person name="Bateman A."/>
            <person name="Batzoglou S."/>
            <person name="Birney E."/>
            <person name="Bork P."/>
            <person name="Brown D.G."/>
            <person name="Burge C.B."/>
            <person name="Cerutti L."/>
            <person name="Chen H.C."/>
            <person name="Church D."/>
            <person name="Clamp M."/>
            <person name="Copley R.R."/>
            <person name="Doerks T."/>
            <person name="Eddy S.R."/>
            <person name="Eichler E.E."/>
            <person name="Furey T.S."/>
            <person name="Galagan J."/>
            <person name="Gilbert J.G."/>
            <person name="Harmon C."/>
            <person name="Hayashizaki Y."/>
            <person name="Haussler D."/>
            <person name="Hermjakob H."/>
            <person name="Hokamp K."/>
            <person name="Jang W."/>
            <person name="Johnson L.S."/>
            <person name="Jones T.A."/>
            <person name="Kasif S."/>
            <person name="Kaspryzk A."/>
            <person name="Kennedy S."/>
            <person name="Kent W.J."/>
            <person name="Kitts P."/>
            <person name="Koonin E.V."/>
            <person name="Korf I."/>
            <person name="Kulp D."/>
            <person name="Lancet D."/>
            <person name="Lowe T.M."/>
            <person name="McLysaght A."/>
            <person name="Mikkelsen T."/>
            <person name="Moran J.V."/>
            <person name="Mulder N."/>
            <person name="Pollara V.J."/>
            <person name="Ponting C.P."/>
            <person name="Schuler G."/>
            <person name="Schultz J."/>
            <person name="Slater G."/>
            <person name="Smit A.F."/>
            <person name="Stupka E."/>
            <person name="Szustakowski J."/>
            <person name="Thierry-Mieg D."/>
            <person name="Thierry-Mieg J."/>
            <person name="Wagner L."/>
            <person name="Wallis J."/>
            <person name="Wheeler R."/>
            <person name="Williams A."/>
            <person name="Wolf Y.I."/>
            <person name="Wolfe K.H."/>
            <person name="Yang S.P."/>
            <person name="Yeh R.F."/>
            <person name="Collins F."/>
            <person name="Guyer M.S."/>
            <person name="Peterson J."/>
            <person name="Felsenfeld A."/>
            <person name="Wetterstrand K.A."/>
            <person name="Patrinos A."/>
            <person name="Morgan M.J."/>
            <person name="de Jong P."/>
            <person name="Catanese J.J."/>
            <person name="Osoegawa K."/>
            <person name="Shizuya H."/>
            <person name="Choi S."/>
            <person name="Chen Y.J."/>
        </authorList>
    </citation>
    <scope>NUCLEOTIDE SEQUENCE [LARGE SCALE GENOMIC DNA]</scope>
</reference>
<dbReference type="PANTHER" id="PTHR36527:SF7">
    <property type="entry name" value="TUBULIN_FTSZ GTPASE DOMAIN-CONTAINING PROTEIN"/>
    <property type="match status" value="1"/>
</dbReference>
<evidence type="ECO:0000256" key="5">
    <source>
        <dbReference type="ARBA" id="ARBA00022741"/>
    </source>
</evidence>
<dbReference type="Gene3D" id="3.40.50.1440">
    <property type="entry name" value="Tubulin/FtsZ, GTPase domain"/>
    <property type="match status" value="1"/>
</dbReference>
<dbReference type="AlphaFoldDB" id="A0A075B724"/>
<dbReference type="InterPro" id="IPR013838">
    <property type="entry name" value="Beta-tubulin_BS"/>
</dbReference>
<reference evidence="9" key="5">
    <citation type="submission" date="2025-09" db="UniProtKB">
        <authorList>
            <consortium name="Ensembl"/>
        </authorList>
    </citation>
    <scope>IDENTIFICATION</scope>
</reference>